<dbReference type="Proteomes" id="UP000075606">
    <property type="component" value="Unassembled WGS sequence"/>
</dbReference>
<dbReference type="AlphaFoldDB" id="A0A150XCI1"/>
<dbReference type="EMBL" id="LRPC01000006">
    <property type="protein sequence ID" value="KYG76402.1"/>
    <property type="molecule type" value="Genomic_DNA"/>
</dbReference>
<name>A0A150XCI1_9BACT</name>
<dbReference type="RefSeq" id="WP_068218862.1">
    <property type="nucleotide sequence ID" value="NZ_CP139724.1"/>
</dbReference>
<sequence>MTDVVIGSFNDSGENTVSIEKTIKRWNHLWCLIQWEEKFTLVKYLRKDSPITVLKTQISDTQARQLIDVLSLKRTQGFMSSSASSSWRKDEHSI</sequence>
<protein>
    <submittedName>
        <fullName evidence="1">Uncharacterized protein</fullName>
    </submittedName>
</protein>
<comment type="caution">
    <text evidence="1">The sequence shown here is derived from an EMBL/GenBank/DDBJ whole genome shotgun (WGS) entry which is preliminary data.</text>
</comment>
<proteinExistence type="predicted"/>
<organism evidence="1 2">
    <name type="scientific">Roseivirga spongicola</name>
    <dbReference type="NCBI Taxonomy" id="333140"/>
    <lineage>
        <taxon>Bacteria</taxon>
        <taxon>Pseudomonadati</taxon>
        <taxon>Bacteroidota</taxon>
        <taxon>Cytophagia</taxon>
        <taxon>Cytophagales</taxon>
        <taxon>Roseivirgaceae</taxon>
        <taxon>Roseivirga</taxon>
    </lineage>
</organism>
<accession>A0A150XCI1</accession>
<reference evidence="1 2" key="1">
    <citation type="submission" date="2016-01" db="EMBL/GenBank/DDBJ databases">
        <title>Genome sequencing of Roseivirga spongicola UST030701-084.</title>
        <authorList>
            <person name="Selvaratnam C."/>
            <person name="Thevarajoo S."/>
            <person name="Goh K.M."/>
            <person name="Ee R."/>
            <person name="Chan K.-G."/>
            <person name="Chong C.S."/>
        </authorList>
    </citation>
    <scope>NUCLEOTIDE SEQUENCE [LARGE SCALE GENOMIC DNA]</scope>
    <source>
        <strain evidence="1 2">UST030701-084</strain>
    </source>
</reference>
<evidence type="ECO:0000313" key="2">
    <source>
        <dbReference type="Proteomes" id="UP000075606"/>
    </source>
</evidence>
<keyword evidence="2" id="KW-1185">Reference proteome</keyword>
<evidence type="ECO:0000313" key="1">
    <source>
        <dbReference type="EMBL" id="KYG76402.1"/>
    </source>
</evidence>
<gene>
    <name evidence="1" type="ORF">AWW68_19340</name>
</gene>